<dbReference type="AlphaFoldDB" id="D7FPS8"/>
<feature type="domain" description="Disease resistance R13L4/SHOC-2-like LRR" evidence="9">
    <location>
        <begin position="441"/>
        <end position="571"/>
    </location>
</feature>
<evidence type="ECO:0000256" key="2">
    <source>
        <dbReference type="ARBA" id="ARBA00022475"/>
    </source>
</evidence>
<keyword evidence="3" id="KW-0433">Leucine-rich repeat</keyword>
<dbReference type="SUPFAM" id="SSF52058">
    <property type="entry name" value="L domain-like"/>
    <property type="match status" value="1"/>
</dbReference>
<dbReference type="PROSITE" id="PS51450">
    <property type="entry name" value="LRR"/>
    <property type="match status" value="1"/>
</dbReference>
<dbReference type="SMART" id="SM00369">
    <property type="entry name" value="LRR_TYP"/>
    <property type="match status" value="12"/>
</dbReference>
<evidence type="ECO:0000259" key="9">
    <source>
        <dbReference type="Pfam" id="PF23598"/>
    </source>
</evidence>
<evidence type="ECO:0000256" key="1">
    <source>
        <dbReference type="ARBA" id="ARBA00004236"/>
    </source>
</evidence>
<dbReference type="FunFam" id="3.80.10.10:FF:000400">
    <property type="entry name" value="Nuclear pore complex protein NUP107"/>
    <property type="match status" value="1"/>
</dbReference>
<dbReference type="Proteomes" id="UP000002630">
    <property type="component" value="Linkage Group LG13"/>
</dbReference>
<keyword evidence="11" id="KW-1185">Reference proteome</keyword>
<evidence type="ECO:0000256" key="7">
    <source>
        <dbReference type="SAM" id="Coils"/>
    </source>
</evidence>
<dbReference type="SMART" id="SM00365">
    <property type="entry name" value="LRR_SD22"/>
    <property type="match status" value="5"/>
</dbReference>
<keyword evidence="4" id="KW-0732">Signal</keyword>
<feature type="coiled-coil region" evidence="7">
    <location>
        <begin position="1073"/>
        <end position="1100"/>
    </location>
</feature>
<evidence type="ECO:0000256" key="3">
    <source>
        <dbReference type="ARBA" id="ARBA00022614"/>
    </source>
</evidence>
<evidence type="ECO:0000313" key="10">
    <source>
        <dbReference type="EMBL" id="CBJ30535.1"/>
    </source>
</evidence>
<keyword evidence="6" id="KW-0472">Membrane</keyword>
<keyword evidence="7" id="KW-0175">Coiled coil</keyword>
<gene>
    <name evidence="10" type="ORF">Esi_0199_0013</name>
</gene>
<dbReference type="FunFam" id="3.80.10.10:FF:000095">
    <property type="entry name" value="LRR receptor-like serine/threonine-protein kinase GSO1"/>
    <property type="match status" value="1"/>
</dbReference>
<dbReference type="Pfam" id="PF13855">
    <property type="entry name" value="LRR_8"/>
    <property type="match status" value="3"/>
</dbReference>
<dbReference type="InParanoid" id="D7FPS8"/>
<organism evidence="10 11">
    <name type="scientific">Ectocarpus siliculosus</name>
    <name type="common">Brown alga</name>
    <name type="synonym">Conferva siliculosa</name>
    <dbReference type="NCBI Taxonomy" id="2880"/>
    <lineage>
        <taxon>Eukaryota</taxon>
        <taxon>Sar</taxon>
        <taxon>Stramenopiles</taxon>
        <taxon>Ochrophyta</taxon>
        <taxon>PX clade</taxon>
        <taxon>Phaeophyceae</taxon>
        <taxon>Ectocarpales</taxon>
        <taxon>Ectocarpaceae</taxon>
        <taxon>Ectocarpus</taxon>
    </lineage>
</organism>
<evidence type="ECO:0000256" key="6">
    <source>
        <dbReference type="ARBA" id="ARBA00023136"/>
    </source>
</evidence>
<accession>D7FPS8</accession>
<keyword evidence="5" id="KW-0677">Repeat</keyword>
<feature type="compositionally biased region" description="Basic and acidic residues" evidence="8">
    <location>
        <begin position="1163"/>
        <end position="1185"/>
    </location>
</feature>
<evidence type="ECO:0000313" key="11">
    <source>
        <dbReference type="Proteomes" id="UP000002630"/>
    </source>
</evidence>
<protein>
    <submittedName>
        <fullName evidence="10">Hypothetical leucine rich repeat protein</fullName>
    </submittedName>
</protein>
<dbReference type="Gene3D" id="3.80.10.10">
    <property type="entry name" value="Ribonuclease Inhibitor"/>
    <property type="match status" value="4"/>
</dbReference>
<dbReference type="STRING" id="2880.D7FPS8"/>
<dbReference type="InterPro" id="IPR003591">
    <property type="entry name" value="Leu-rich_rpt_typical-subtyp"/>
</dbReference>
<dbReference type="EMBL" id="FN648374">
    <property type="protein sequence ID" value="CBJ30535.1"/>
    <property type="molecule type" value="Genomic_DNA"/>
</dbReference>
<sequence length="1196" mass="129163">MIGVLDKFWKAKKRTPKVPFTLAPVDYGALTALYRLTQGDGWTRRDGWCTPVELQEWFGVEVNEQGRVVKLDLRGNNLQGTIPAGLGTLDALEHLDLSNNKLSGSIPWTLANLGELQVLILEANQLSGVVSPELGDIRALRYLELGGNYLRGGPKLGESISSWRTRLRNQQQVVVTATPQPEVPPPMASPDRDALVALFHATGGDNWTRKSNWCTSAKLGTWKGVKVNEEGRVVELDLSDNNLRGTIPVELGKLGALRHLSLAWNKLSGPIPPDLGNLSSLEKLSFWKNELSGAIPKELERLTALTVLFLNDNRLTGSVPEAVKGLSQLELLRVSNNLLAEESVESESLDRSEAKRDGPRVESLAPEITLVPCAASTDRDALVALFISTNGATWTCNDNWDTDAELGTWHGVDVNERGRVVKLQLGLHNLRGPIPEALVALDELEVLQLDCNMLTGFIPKALRVLTKLEKLMLNNNQLSGAIPPELGQLGALEYLMLMGNNLSGPIPEALGALSELKMLGLNNNRLKGPTPKTLGKLSELEELGLSNNMLDGCIPEELAALTNLRWLQLQNNKLTGSIPEALGALSKLKELRLSNNKLSGTVPEGLGGLTGLRGLLLNDNNLEGVIPEALRALSELKRLDLSNNSSITGGPEHGDLDSWRARIQPQQQREAEHDDPKEEADVAQHSLRSQDAETVETDIVHPGPSCPAEEERDPGHSFGEQVASFAGLAALTKGDCEALDEIKQLIRAPPIRAPPADGVSPAPEPIDEEKLRDLNRLAEMATTLSEIASSHMEDQWMQEREQGLSQARKAYFNAVRDGVCNAFLASSVVGSNLVATSKTGGIGTAGKALKLLSAAVPMVGGLGGIASAALKTGDRYIQTRRVVKIADIARDAVECCSLARRLALRLAEGLAIGASMADTVAGTIDGTGGGGWSQGEYALPDGARDRDVMEWFADEVANLEPQDHHATRTTPEEQAGRRLGKKHLQTLLLAVGNGRLEGAKSIEEKVELLVRTVLPEDEGNAVSTPQAPDVVVEQVPSSTDSVLRQTDSAASLLIGRDSVESDVSSVAALMGEIQSLRVSLDDSNAKQSKLENEVSSLKEKVKSAPDSDGVVSIGGGQALMQRVVVTKKPETFLEESQHEAVAADQYVPIDEWIEYKERQAEIDRGHSDKIDGLEVKVDRKQDRKRGSVLSSRRGKG</sequence>
<dbReference type="GO" id="GO:0005886">
    <property type="term" value="C:plasma membrane"/>
    <property type="evidence" value="ECO:0007669"/>
    <property type="project" value="UniProtKB-SubCell"/>
</dbReference>
<dbReference type="InterPro" id="IPR001611">
    <property type="entry name" value="Leu-rich_rpt"/>
</dbReference>
<dbReference type="PRINTS" id="PR00019">
    <property type="entry name" value="LEURICHRPT"/>
</dbReference>
<evidence type="ECO:0000256" key="8">
    <source>
        <dbReference type="SAM" id="MobiDB-lite"/>
    </source>
</evidence>
<keyword evidence="2" id="KW-1003">Cell membrane</keyword>
<dbReference type="Pfam" id="PF00560">
    <property type="entry name" value="LRR_1"/>
    <property type="match status" value="2"/>
</dbReference>
<evidence type="ECO:0000256" key="4">
    <source>
        <dbReference type="ARBA" id="ARBA00022729"/>
    </source>
</evidence>
<comment type="subcellular location">
    <subcellularLocation>
        <location evidence="1">Cell membrane</location>
    </subcellularLocation>
</comment>
<feature type="region of interest" description="Disordered" evidence="8">
    <location>
        <begin position="664"/>
        <end position="718"/>
    </location>
</feature>
<dbReference type="InterPro" id="IPR032675">
    <property type="entry name" value="LRR_dom_sf"/>
</dbReference>
<evidence type="ECO:0000256" key="5">
    <source>
        <dbReference type="ARBA" id="ARBA00022737"/>
    </source>
</evidence>
<dbReference type="GO" id="GO:0009653">
    <property type="term" value="P:anatomical structure morphogenesis"/>
    <property type="evidence" value="ECO:0007669"/>
    <property type="project" value="UniProtKB-ARBA"/>
</dbReference>
<dbReference type="EMBL" id="FN649738">
    <property type="protein sequence ID" value="CBJ30535.1"/>
    <property type="molecule type" value="Genomic_DNA"/>
</dbReference>
<dbReference type="SUPFAM" id="SSF52047">
    <property type="entry name" value="RNI-like"/>
    <property type="match status" value="1"/>
</dbReference>
<dbReference type="eggNOG" id="ENOG502QQYD">
    <property type="taxonomic scope" value="Eukaryota"/>
</dbReference>
<dbReference type="FunFam" id="3.80.10.10:FF:000299">
    <property type="entry name" value="Piriformospora indica-insensitive protein 2"/>
    <property type="match status" value="1"/>
</dbReference>
<reference evidence="10 11" key="1">
    <citation type="journal article" date="2010" name="Nature">
        <title>The Ectocarpus genome and the independent evolution of multicellularity in brown algae.</title>
        <authorList>
            <person name="Cock J.M."/>
            <person name="Sterck L."/>
            <person name="Rouze P."/>
            <person name="Scornet D."/>
            <person name="Allen A.E."/>
            <person name="Amoutzias G."/>
            <person name="Anthouard V."/>
            <person name="Artiguenave F."/>
            <person name="Aury J.M."/>
            <person name="Badger J.H."/>
            <person name="Beszteri B."/>
            <person name="Billiau K."/>
            <person name="Bonnet E."/>
            <person name="Bothwell J.H."/>
            <person name="Bowler C."/>
            <person name="Boyen C."/>
            <person name="Brownlee C."/>
            <person name="Carrano C.J."/>
            <person name="Charrier B."/>
            <person name="Cho G.Y."/>
            <person name="Coelho S.M."/>
            <person name="Collen J."/>
            <person name="Corre E."/>
            <person name="Da Silva C."/>
            <person name="Delage L."/>
            <person name="Delaroque N."/>
            <person name="Dittami S.M."/>
            <person name="Doulbeau S."/>
            <person name="Elias M."/>
            <person name="Farnham G."/>
            <person name="Gachon C.M."/>
            <person name="Gschloessl B."/>
            <person name="Heesch S."/>
            <person name="Jabbari K."/>
            <person name="Jubin C."/>
            <person name="Kawai H."/>
            <person name="Kimura K."/>
            <person name="Kloareg B."/>
            <person name="Kupper F.C."/>
            <person name="Lang D."/>
            <person name="Le Bail A."/>
            <person name="Leblanc C."/>
            <person name="Lerouge P."/>
            <person name="Lohr M."/>
            <person name="Lopez P.J."/>
            <person name="Martens C."/>
            <person name="Maumus F."/>
            <person name="Michel G."/>
            <person name="Miranda-Saavedra D."/>
            <person name="Morales J."/>
            <person name="Moreau H."/>
            <person name="Motomura T."/>
            <person name="Nagasato C."/>
            <person name="Napoli C.A."/>
            <person name="Nelson D.R."/>
            <person name="Nyvall-Collen P."/>
            <person name="Peters A.F."/>
            <person name="Pommier C."/>
            <person name="Potin P."/>
            <person name="Poulain J."/>
            <person name="Quesneville H."/>
            <person name="Read B."/>
            <person name="Rensing S.A."/>
            <person name="Ritter A."/>
            <person name="Rousvoal S."/>
            <person name="Samanta M."/>
            <person name="Samson G."/>
            <person name="Schroeder D.C."/>
            <person name="Segurens B."/>
            <person name="Strittmatter M."/>
            <person name="Tonon T."/>
            <person name="Tregear J.W."/>
            <person name="Valentin K."/>
            <person name="von Dassow P."/>
            <person name="Yamagishi T."/>
            <person name="Van de Peer Y."/>
            <person name="Wincker P."/>
        </authorList>
    </citation>
    <scope>NUCLEOTIDE SEQUENCE [LARGE SCALE GENOMIC DNA]</scope>
    <source>
        <strain evidence="11">Ec32 / CCAP1310/4</strain>
    </source>
</reference>
<feature type="compositionally biased region" description="Basic and acidic residues" evidence="8">
    <location>
        <begin position="669"/>
        <end position="682"/>
    </location>
</feature>
<name>D7FPS8_ECTSI</name>
<dbReference type="OrthoDB" id="676979at2759"/>
<dbReference type="PANTHER" id="PTHR47988">
    <property type="entry name" value="SOMATIC EMBRYOGENESIS RECEPTOR KINASE 1"/>
    <property type="match status" value="1"/>
</dbReference>
<dbReference type="Pfam" id="PF23598">
    <property type="entry name" value="LRR_14"/>
    <property type="match status" value="1"/>
</dbReference>
<dbReference type="InterPro" id="IPR055414">
    <property type="entry name" value="LRR_R13L4/SHOC2-like"/>
</dbReference>
<proteinExistence type="predicted"/>
<feature type="region of interest" description="Disordered" evidence="8">
    <location>
        <begin position="1163"/>
        <end position="1196"/>
    </location>
</feature>